<evidence type="ECO:0000259" key="1">
    <source>
        <dbReference type="SMART" id="SM00256"/>
    </source>
</evidence>
<dbReference type="InterPro" id="IPR055290">
    <property type="entry name" value="At3g26010-like"/>
</dbReference>
<protein>
    <recommendedName>
        <fullName evidence="1">F-box domain-containing protein</fullName>
    </recommendedName>
</protein>
<dbReference type="PANTHER" id="PTHR35546:SF128">
    <property type="entry name" value="F-BOX ASSOCIATED DOMAIN-CONTAINING PROTEIN"/>
    <property type="match status" value="1"/>
</dbReference>
<gene>
    <name evidence="2" type="ORF">Tsubulata_029960</name>
</gene>
<dbReference type="SUPFAM" id="SSF81383">
    <property type="entry name" value="F-box domain"/>
    <property type="match status" value="1"/>
</dbReference>
<evidence type="ECO:0000313" key="3">
    <source>
        <dbReference type="Proteomes" id="UP001141552"/>
    </source>
</evidence>
<reference evidence="2" key="2">
    <citation type="journal article" date="2023" name="Plants (Basel)">
        <title>Annotation of the Turnera subulata (Passifloraceae) Draft Genome Reveals the S-Locus Evolved after the Divergence of Turneroideae from Passifloroideae in a Stepwise Manner.</title>
        <authorList>
            <person name="Henning P.M."/>
            <person name="Roalson E.H."/>
            <person name="Mir W."/>
            <person name="McCubbin A.G."/>
            <person name="Shore J.S."/>
        </authorList>
    </citation>
    <scope>NUCLEOTIDE SEQUENCE</scope>
    <source>
        <strain evidence="2">F60SS</strain>
    </source>
</reference>
<dbReference type="Pfam" id="PF24750">
    <property type="entry name" value="b-prop_At3g26010-like"/>
    <property type="match status" value="1"/>
</dbReference>
<dbReference type="PANTHER" id="PTHR35546">
    <property type="entry name" value="F-BOX PROTEIN INTERACTION DOMAIN PROTEIN-RELATED"/>
    <property type="match status" value="1"/>
</dbReference>
<comment type="caution">
    <text evidence="2">The sequence shown here is derived from an EMBL/GenBank/DDBJ whole genome shotgun (WGS) entry which is preliminary data.</text>
</comment>
<dbReference type="SMART" id="SM00256">
    <property type="entry name" value="FBOX"/>
    <property type="match status" value="1"/>
</dbReference>
<accession>A0A9Q0F589</accession>
<feature type="domain" description="F-box" evidence="1">
    <location>
        <begin position="25"/>
        <end position="65"/>
    </location>
</feature>
<dbReference type="Gene3D" id="1.20.1280.50">
    <property type="match status" value="1"/>
</dbReference>
<proteinExistence type="predicted"/>
<organism evidence="2 3">
    <name type="scientific">Turnera subulata</name>
    <dbReference type="NCBI Taxonomy" id="218843"/>
    <lineage>
        <taxon>Eukaryota</taxon>
        <taxon>Viridiplantae</taxon>
        <taxon>Streptophyta</taxon>
        <taxon>Embryophyta</taxon>
        <taxon>Tracheophyta</taxon>
        <taxon>Spermatophyta</taxon>
        <taxon>Magnoliopsida</taxon>
        <taxon>eudicotyledons</taxon>
        <taxon>Gunneridae</taxon>
        <taxon>Pentapetalae</taxon>
        <taxon>rosids</taxon>
        <taxon>fabids</taxon>
        <taxon>Malpighiales</taxon>
        <taxon>Passifloraceae</taxon>
        <taxon>Turnera</taxon>
    </lineage>
</organism>
<keyword evidence="3" id="KW-1185">Reference proteome</keyword>
<dbReference type="SUPFAM" id="SSF82171">
    <property type="entry name" value="DPP6 N-terminal domain-like"/>
    <property type="match status" value="1"/>
</dbReference>
<evidence type="ECO:0000313" key="2">
    <source>
        <dbReference type="EMBL" id="KAJ4825248.1"/>
    </source>
</evidence>
<reference evidence="2" key="1">
    <citation type="submission" date="2022-02" db="EMBL/GenBank/DDBJ databases">
        <authorList>
            <person name="Henning P.M."/>
            <person name="McCubbin A.G."/>
            <person name="Shore J.S."/>
        </authorList>
    </citation>
    <scope>NUCLEOTIDE SEQUENCE</scope>
    <source>
        <strain evidence="2">F60SS</strain>
        <tissue evidence="2">Leaves</tissue>
    </source>
</reference>
<dbReference type="InterPro" id="IPR001810">
    <property type="entry name" value="F-box_dom"/>
</dbReference>
<dbReference type="EMBL" id="JAKUCV010006964">
    <property type="protein sequence ID" value="KAJ4825248.1"/>
    <property type="molecule type" value="Genomic_DNA"/>
</dbReference>
<sequence>MAHDECPPKRTRTPPVLVSASINDLDEELLSEILKRLPSAKQTTACKLVSKNWCSLISTPFFVSRFVDHYHKRHPDEPTPYAFITTSFGDDCAKLFVHDHAYKSSESLMKLASYLPSTYHPGLKYCLSKIITSCNDLLLCSSQLHSKLYYIFNPQTKKAMPLPPFTTEDPSPLIVGLVCHNQKQSFRVVRIREVESTSKLLIAVETYCREVNKWDEVVLEPRPDQFRFGYSSCKLGFTYSTSAFSWNGFMHWLSKDNKTVVYNPYKPGLFSMIDNPASGNGCLGASQGSLVFFLLVDMGDASAAQIWELTDYNTTQWIIKHSVPLKQLCKSLKDPLVFDSEDPSELTKDLKLLSVDPNENHIVYLANFGKLYLCDLKRKELEVANSSALDGIGSDRYGNGAVHLMFPSWPTTIPAVCPNT</sequence>
<dbReference type="Pfam" id="PF00646">
    <property type="entry name" value="F-box"/>
    <property type="match status" value="1"/>
</dbReference>
<dbReference type="Proteomes" id="UP001141552">
    <property type="component" value="Unassembled WGS sequence"/>
</dbReference>
<dbReference type="InterPro" id="IPR056592">
    <property type="entry name" value="Beta-prop_At3g26010-like"/>
</dbReference>
<dbReference type="AlphaFoldDB" id="A0A9Q0F589"/>
<dbReference type="OrthoDB" id="1157305at2759"/>
<dbReference type="InterPro" id="IPR036047">
    <property type="entry name" value="F-box-like_dom_sf"/>
</dbReference>
<name>A0A9Q0F589_9ROSI</name>